<keyword evidence="3" id="KW-0399">Innate immunity</keyword>
<dbReference type="CDD" id="cd00190">
    <property type="entry name" value="Tryp_SPc"/>
    <property type="match status" value="1"/>
</dbReference>
<comment type="similarity">
    <text evidence="8">Belongs to the peptidase S1 family. CLIP subfamily.</text>
</comment>
<dbReference type="EnsemblMetazoa" id="AFAF009652-RA">
    <property type="protein sequence ID" value="AFAF009652-PA"/>
    <property type="gene ID" value="AFAF009652"/>
</dbReference>
<dbReference type="PANTHER" id="PTHR24256">
    <property type="entry name" value="TRYPTASE-RELATED"/>
    <property type="match status" value="1"/>
</dbReference>
<organism evidence="10 11">
    <name type="scientific">Anopheles farauti</name>
    <dbReference type="NCBI Taxonomy" id="69004"/>
    <lineage>
        <taxon>Eukaryota</taxon>
        <taxon>Metazoa</taxon>
        <taxon>Ecdysozoa</taxon>
        <taxon>Arthropoda</taxon>
        <taxon>Hexapoda</taxon>
        <taxon>Insecta</taxon>
        <taxon>Pterygota</taxon>
        <taxon>Neoptera</taxon>
        <taxon>Endopterygota</taxon>
        <taxon>Diptera</taxon>
        <taxon>Nematocera</taxon>
        <taxon>Culicoidea</taxon>
        <taxon>Culicidae</taxon>
        <taxon>Anophelinae</taxon>
        <taxon>Anopheles</taxon>
    </lineage>
</organism>
<evidence type="ECO:0000256" key="8">
    <source>
        <dbReference type="ARBA" id="ARBA00024195"/>
    </source>
</evidence>
<reference evidence="11" key="1">
    <citation type="submission" date="2014-01" db="EMBL/GenBank/DDBJ databases">
        <title>The Genome Sequence of Anopheles farauti FAR1 (V2).</title>
        <authorList>
            <consortium name="The Broad Institute Genomics Platform"/>
            <person name="Neafsey D.E."/>
            <person name="Besansky N."/>
            <person name="Howell P."/>
            <person name="Walton C."/>
            <person name="Young S.K."/>
            <person name="Zeng Q."/>
            <person name="Gargeya S."/>
            <person name="Fitzgerald M."/>
            <person name="Haas B."/>
            <person name="Abouelleil A."/>
            <person name="Allen A.W."/>
            <person name="Alvarado L."/>
            <person name="Arachchi H.M."/>
            <person name="Berlin A.M."/>
            <person name="Chapman S.B."/>
            <person name="Gainer-Dewar J."/>
            <person name="Goldberg J."/>
            <person name="Griggs A."/>
            <person name="Gujja S."/>
            <person name="Hansen M."/>
            <person name="Howarth C."/>
            <person name="Imamovic A."/>
            <person name="Ireland A."/>
            <person name="Larimer J."/>
            <person name="McCowan C."/>
            <person name="Murphy C."/>
            <person name="Pearson M."/>
            <person name="Poon T.W."/>
            <person name="Priest M."/>
            <person name="Roberts A."/>
            <person name="Saif S."/>
            <person name="Shea T."/>
            <person name="Sisk P."/>
            <person name="Sykes S."/>
            <person name="Wortman J."/>
            <person name="Nusbaum C."/>
            <person name="Birren B."/>
        </authorList>
    </citation>
    <scope>NUCLEOTIDE SEQUENCE [LARGE SCALE GENOMIC DNA]</scope>
    <source>
        <strain evidence="11">FAR1</strain>
    </source>
</reference>
<dbReference type="InterPro" id="IPR051487">
    <property type="entry name" value="Ser/Thr_Proteases_Immune/Dev"/>
</dbReference>
<dbReference type="InterPro" id="IPR009003">
    <property type="entry name" value="Peptidase_S1_PA"/>
</dbReference>
<dbReference type="GO" id="GO:0045087">
    <property type="term" value="P:innate immune response"/>
    <property type="evidence" value="ECO:0007669"/>
    <property type="project" value="UniProtKB-KW"/>
</dbReference>
<evidence type="ECO:0000256" key="6">
    <source>
        <dbReference type="ARBA" id="ARBA00023157"/>
    </source>
</evidence>
<dbReference type="STRING" id="69004.A0A182QGF0"/>
<name>A0A182QGF0_9DIPT</name>
<evidence type="ECO:0000313" key="10">
    <source>
        <dbReference type="EnsemblMetazoa" id="AFAF009652-PA"/>
    </source>
</evidence>
<dbReference type="GO" id="GO:0006508">
    <property type="term" value="P:proteolysis"/>
    <property type="evidence" value="ECO:0007669"/>
    <property type="project" value="InterPro"/>
</dbReference>
<protein>
    <recommendedName>
        <fullName evidence="9">Peptidase S1 domain-containing protein</fullName>
    </recommendedName>
</protein>
<keyword evidence="4" id="KW-0732">Signal</keyword>
<dbReference type="Pfam" id="PF00089">
    <property type="entry name" value="Trypsin"/>
    <property type="match status" value="1"/>
</dbReference>
<evidence type="ECO:0000256" key="3">
    <source>
        <dbReference type="ARBA" id="ARBA00022588"/>
    </source>
</evidence>
<keyword evidence="2" id="KW-0964">Secreted</keyword>
<dbReference type="GO" id="GO:0005576">
    <property type="term" value="C:extracellular region"/>
    <property type="evidence" value="ECO:0007669"/>
    <property type="project" value="UniProtKB-SubCell"/>
</dbReference>
<sequence length="434" mass="46412">MQDGECAIKVASASPHTDAPDPSVSVAIEPLGTERQTARDHVRAMQRAGWKLFLEVVVVVLMLEASYVCGQKCDGQCVPIKNCLHPRQTGGVGGTDGGGDGSDDDEAPQVDLRVGQDVVGACSHYLDVCCSPDDIVEPPAPGGSVGEEKFLPCGLRNTDGVGFRIGAGKVMEAEFGEFPWTLLVLEKHQIFDFDESKEVYACVASLLAPNVALTVAHCVAGKEPSKLIVRAGEWDTRTESETLPHQDSPVRNVLIHDRYNKHHHYDVALLVLERAFLASENVQTICLPPPGVRPTIGTECTTGGWGKDRFGEQGVYQQILKRVSLPIVDSGVCQQSLRRTRLGTGYKLHSSFLCAGGKKDADVCSGDGGAALVCLMPGSQVDYYQAGIVAWGIGCGDENIPGVYADVDSARSWIVDNLNALNVNPKYYTSGSGA</sequence>
<evidence type="ECO:0000256" key="1">
    <source>
        <dbReference type="ARBA" id="ARBA00004613"/>
    </source>
</evidence>
<accession>A0A182QGF0</accession>
<dbReference type="SUPFAM" id="SSF50494">
    <property type="entry name" value="Trypsin-like serine proteases"/>
    <property type="match status" value="1"/>
</dbReference>
<evidence type="ECO:0000256" key="4">
    <source>
        <dbReference type="ARBA" id="ARBA00022729"/>
    </source>
</evidence>
<evidence type="ECO:0000256" key="2">
    <source>
        <dbReference type="ARBA" id="ARBA00022525"/>
    </source>
</evidence>
<evidence type="ECO:0000259" key="9">
    <source>
        <dbReference type="PROSITE" id="PS50240"/>
    </source>
</evidence>
<dbReference type="InterPro" id="IPR043504">
    <property type="entry name" value="Peptidase_S1_PA_chymotrypsin"/>
</dbReference>
<evidence type="ECO:0000256" key="5">
    <source>
        <dbReference type="ARBA" id="ARBA00022859"/>
    </source>
</evidence>
<dbReference type="InterPro" id="IPR001254">
    <property type="entry name" value="Trypsin_dom"/>
</dbReference>
<proteinExistence type="inferred from homology"/>
<dbReference type="PROSITE" id="PS50240">
    <property type="entry name" value="TRYPSIN_DOM"/>
    <property type="match status" value="1"/>
</dbReference>
<keyword evidence="11" id="KW-1185">Reference proteome</keyword>
<dbReference type="Proteomes" id="UP000075886">
    <property type="component" value="Unassembled WGS sequence"/>
</dbReference>
<dbReference type="VEuPathDB" id="VectorBase:AFAF009652"/>
<dbReference type="EMBL" id="AXCN02001108">
    <property type="status" value="NOT_ANNOTATED_CDS"/>
    <property type="molecule type" value="Genomic_DNA"/>
</dbReference>
<keyword evidence="6" id="KW-1015">Disulfide bond</keyword>
<evidence type="ECO:0000256" key="7">
    <source>
        <dbReference type="ARBA" id="ARBA00023180"/>
    </source>
</evidence>
<dbReference type="SMART" id="SM00020">
    <property type="entry name" value="Tryp_SPc"/>
    <property type="match status" value="1"/>
</dbReference>
<keyword evidence="5" id="KW-0391">Immunity</keyword>
<evidence type="ECO:0000313" key="11">
    <source>
        <dbReference type="Proteomes" id="UP000075886"/>
    </source>
</evidence>
<reference evidence="10" key="2">
    <citation type="submission" date="2020-05" db="UniProtKB">
        <authorList>
            <consortium name="EnsemblMetazoa"/>
        </authorList>
    </citation>
    <scope>IDENTIFICATION</scope>
    <source>
        <strain evidence="10">FAR1</strain>
    </source>
</reference>
<dbReference type="AlphaFoldDB" id="A0A182QGF0"/>
<feature type="domain" description="Peptidase S1" evidence="9">
    <location>
        <begin position="165"/>
        <end position="419"/>
    </location>
</feature>
<keyword evidence="7" id="KW-0325">Glycoprotein</keyword>
<dbReference type="GO" id="GO:0004252">
    <property type="term" value="F:serine-type endopeptidase activity"/>
    <property type="evidence" value="ECO:0007669"/>
    <property type="project" value="InterPro"/>
</dbReference>
<comment type="subcellular location">
    <subcellularLocation>
        <location evidence="1">Secreted</location>
    </subcellularLocation>
</comment>
<dbReference type="Gene3D" id="2.40.10.10">
    <property type="entry name" value="Trypsin-like serine proteases"/>
    <property type="match status" value="1"/>
</dbReference>